<name>A0AC34PX93_9BILA</name>
<sequence>MGTNSPFTFNDVVQAADEYSTRNEENDKACVMEFKYNLETKEFVITISAKPLLEEQSKAKQLQIDATFKVNKGDYPCVITGYSDIDLHLHRTTCAIVSNENTQCYKWILEFLKNNEYVTNYEPREIMADAHQAIFAAVQDVFPRCFRRLCYFHVEKAMPARP</sequence>
<proteinExistence type="predicted"/>
<evidence type="ECO:0000313" key="2">
    <source>
        <dbReference type="WBParaSite" id="JU765_v2.g10848.t1"/>
    </source>
</evidence>
<dbReference type="Proteomes" id="UP000887576">
    <property type="component" value="Unplaced"/>
</dbReference>
<accession>A0AC34PX93</accession>
<evidence type="ECO:0000313" key="1">
    <source>
        <dbReference type="Proteomes" id="UP000887576"/>
    </source>
</evidence>
<protein>
    <submittedName>
        <fullName evidence="2">MULE transposase domain-containing protein</fullName>
    </submittedName>
</protein>
<dbReference type="WBParaSite" id="JU765_v2.g10848.t1">
    <property type="protein sequence ID" value="JU765_v2.g10848.t1"/>
    <property type="gene ID" value="JU765_v2.g10848"/>
</dbReference>
<reference evidence="2" key="1">
    <citation type="submission" date="2022-11" db="UniProtKB">
        <authorList>
            <consortium name="WormBaseParasite"/>
        </authorList>
    </citation>
    <scope>IDENTIFICATION</scope>
</reference>
<organism evidence="1 2">
    <name type="scientific">Panagrolaimus sp. JU765</name>
    <dbReference type="NCBI Taxonomy" id="591449"/>
    <lineage>
        <taxon>Eukaryota</taxon>
        <taxon>Metazoa</taxon>
        <taxon>Ecdysozoa</taxon>
        <taxon>Nematoda</taxon>
        <taxon>Chromadorea</taxon>
        <taxon>Rhabditida</taxon>
        <taxon>Tylenchina</taxon>
        <taxon>Panagrolaimomorpha</taxon>
        <taxon>Panagrolaimoidea</taxon>
        <taxon>Panagrolaimidae</taxon>
        <taxon>Panagrolaimus</taxon>
    </lineage>
</organism>